<dbReference type="GO" id="GO:0016740">
    <property type="term" value="F:transferase activity"/>
    <property type="evidence" value="ECO:0007669"/>
    <property type="project" value="UniProtKB-KW"/>
</dbReference>
<dbReference type="InterPro" id="IPR050834">
    <property type="entry name" value="Glycosyltransf_2"/>
</dbReference>
<feature type="domain" description="Glycosyltransferase 2-like" evidence="1">
    <location>
        <begin position="334"/>
        <end position="460"/>
    </location>
</feature>
<dbReference type="InterPro" id="IPR001173">
    <property type="entry name" value="Glyco_trans_2-like"/>
</dbReference>
<dbReference type="PANTHER" id="PTHR43685">
    <property type="entry name" value="GLYCOSYLTRANSFERASE"/>
    <property type="match status" value="1"/>
</dbReference>
<dbReference type="Proteomes" id="UP000319817">
    <property type="component" value="Chromosome"/>
</dbReference>
<gene>
    <name evidence="2" type="ORF">K239x_45910</name>
</gene>
<reference evidence="2 3" key="1">
    <citation type="submission" date="2019-02" db="EMBL/GenBank/DDBJ databases">
        <title>Deep-cultivation of Planctomycetes and their phenomic and genomic characterization uncovers novel biology.</title>
        <authorList>
            <person name="Wiegand S."/>
            <person name="Jogler M."/>
            <person name="Boedeker C."/>
            <person name="Pinto D."/>
            <person name="Vollmers J."/>
            <person name="Rivas-Marin E."/>
            <person name="Kohn T."/>
            <person name="Peeters S.H."/>
            <person name="Heuer A."/>
            <person name="Rast P."/>
            <person name="Oberbeckmann S."/>
            <person name="Bunk B."/>
            <person name="Jeske O."/>
            <person name="Meyerdierks A."/>
            <person name="Storesund J.E."/>
            <person name="Kallscheuer N."/>
            <person name="Luecker S."/>
            <person name="Lage O.M."/>
            <person name="Pohl T."/>
            <person name="Merkel B.J."/>
            <person name="Hornburger P."/>
            <person name="Mueller R.-W."/>
            <person name="Bruemmer F."/>
            <person name="Labrenz M."/>
            <person name="Spormann A.M."/>
            <person name="Op den Camp H."/>
            <person name="Overmann J."/>
            <person name="Amann R."/>
            <person name="Jetten M.S.M."/>
            <person name="Mascher T."/>
            <person name="Medema M.H."/>
            <person name="Devos D.P."/>
            <person name="Kaster A.-K."/>
            <person name="Ovreas L."/>
            <person name="Rohde M."/>
            <person name="Galperin M.Y."/>
            <person name="Jogler C."/>
        </authorList>
    </citation>
    <scope>NUCLEOTIDE SEQUENCE [LARGE SCALE GENOMIC DNA]</scope>
    <source>
        <strain evidence="2 3">K23_9</strain>
    </source>
</reference>
<evidence type="ECO:0000259" key="1">
    <source>
        <dbReference type="Pfam" id="PF00535"/>
    </source>
</evidence>
<protein>
    <submittedName>
        <fullName evidence="2">Glycosyl transferase family 2</fullName>
    </submittedName>
</protein>
<dbReference type="SUPFAM" id="SSF53448">
    <property type="entry name" value="Nucleotide-diphospho-sugar transferases"/>
    <property type="match status" value="2"/>
</dbReference>
<dbReference type="InterPro" id="IPR029044">
    <property type="entry name" value="Nucleotide-diphossugar_trans"/>
</dbReference>
<name>A0A517NZN6_9BACT</name>
<keyword evidence="2" id="KW-0808">Transferase</keyword>
<dbReference type="OrthoDB" id="269473at2"/>
<dbReference type="PANTHER" id="PTHR43685:SF2">
    <property type="entry name" value="GLYCOSYLTRANSFERASE 2-LIKE DOMAIN-CONTAINING PROTEIN"/>
    <property type="match status" value="1"/>
</dbReference>
<evidence type="ECO:0000313" key="3">
    <source>
        <dbReference type="Proteomes" id="UP000319817"/>
    </source>
</evidence>
<sequence length="594" mass="66764">MPDLNCPYRFDVRQSDDGEVATCGLLQQMMRLQDREACSVTAAACQACVESLPVPGRFINSVFPSILNVACEDYLQISPAPPDESKQRIAKLQRITEQAVVLDSCVTNEHLATCDVVLFCTEASDQNRVAIQSVLEQQDAVVYLHLVIGDPAAEPLADEYRDTWNVQTHRLRAGQNLLGAIQDIAPQMRCEFFALQHPQARSLSNRVANAVSEMQRQGSDIVGSSIYTPDGEIVATKPTEEFQTFLPWPTLVIRRSFFLDHGGFADRRGDQDIEFVCRAQRLDARIHLLPFATVEMTERQLPTQLGPAPTYPTSHDALRKFSIGYPIAHVDCDVVLPVFGQLEFVQDAIASIIDQEDATAIVHLIDDCGPEDTRNLFHYWRSHPQVRLYRNQRNLGQYSSFNNVSEFFETDLVAVQDGDDISLPHRLSVSGNLLRLCDAEFFAATMVQFGDEAFANEFSDEKRYRRSVYPRGHRVGYFAMNPTACFSVSMFRRLGGYTNFGASESNRGGLDSEFMLRAHFSGVRFALSSCVVAKHRLHDLAATRNSETGFGSMKRQFAMDECLRREKIFQAGPPDPRVYGAINRYRGLTQRVSE</sequence>
<dbReference type="AlphaFoldDB" id="A0A517NZN6"/>
<dbReference type="RefSeq" id="WP_145420460.1">
    <property type="nucleotide sequence ID" value="NZ_CP036526.1"/>
</dbReference>
<dbReference type="Gene3D" id="3.90.550.10">
    <property type="entry name" value="Spore Coat Polysaccharide Biosynthesis Protein SpsA, Chain A"/>
    <property type="match status" value="2"/>
</dbReference>
<keyword evidence="3" id="KW-1185">Reference proteome</keyword>
<dbReference type="Pfam" id="PF00535">
    <property type="entry name" value="Glycos_transf_2"/>
    <property type="match status" value="1"/>
</dbReference>
<organism evidence="2 3">
    <name type="scientific">Stieleria marina</name>
    <dbReference type="NCBI Taxonomy" id="1930275"/>
    <lineage>
        <taxon>Bacteria</taxon>
        <taxon>Pseudomonadati</taxon>
        <taxon>Planctomycetota</taxon>
        <taxon>Planctomycetia</taxon>
        <taxon>Pirellulales</taxon>
        <taxon>Pirellulaceae</taxon>
        <taxon>Stieleria</taxon>
    </lineage>
</organism>
<proteinExistence type="predicted"/>
<dbReference type="EMBL" id="CP036526">
    <property type="protein sequence ID" value="QDT12581.1"/>
    <property type="molecule type" value="Genomic_DNA"/>
</dbReference>
<accession>A0A517NZN6</accession>
<dbReference type="CDD" id="cd00761">
    <property type="entry name" value="Glyco_tranf_GTA_type"/>
    <property type="match status" value="1"/>
</dbReference>
<evidence type="ECO:0000313" key="2">
    <source>
        <dbReference type="EMBL" id="QDT12581.1"/>
    </source>
</evidence>